<dbReference type="EMBL" id="GBRH01236644">
    <property type="protein sequence ID" value="JAD61251.1"/>
    <property type="molecule type" value="Transcribed_RNA"/>
</dbReference>
<name>A0A0A9BD32_ARUDO</name>
<evidence type="ECO:0000313" key="1">
    <source>
        <dbReference type="EMBL" id="JAD61251.1"/>
    </source>
</evidence>
<reference evidence="1" key="1">
    <citation type="submission" date="2014-09" db="EMBL/GenBank/DDBJ databases">
        <authorList>
            <person name="Magalhaes I.L.F."/>
            <person name="Oliveira U."/>
            <person name="Santos F.R."/>
            <person name="Vidigal T.H.D.A."/>
            <person name="Brescovit A.D."/>
            <person name="Santos A.J."/>
        </authorList>
    </citation>
    <scope>NUCLEOTIDE SEQUENCE</scope>
    <source>
        <tissue evidence="1">Shoot tissue taken approximately 20 cm above the soil surface</tissue>
    </source>
</reference>
<dbReference type="AlphaFoldDB" id="A0A0A9BD32"/>
<protein>
    <submittedName>
        <fullName evidence="1">Uncharacterized protein</fullName>
    </submittedName>
</protein>
<sequence length="29" mass="3459">MHISSLKDIRSSSYVMDPRDANFNVKQRY</sequence>
<proteinExistence type="predicted"/>
<organism evidence="1">
    <name type="scientific">Arundo donax</name>
    <name type="common">Giant reed</name>
    <name type="synonym">Donax arundinaceus</name>
    <dbReference type="NCBI Taxonomy" id="35708"/>
    <lineage>
        <taxon>Eukaryota</taxon>
        <taxon>Viridiplantae</taxon>
        <taxon>Streptophyta</taxon>
        <taxon>Embryophyta</taxon>
        <taxon>Tracheophyta</taxon>
        <taxon>Spermatophyta</taxon>
        <taxon>Magnoliopsida</taxon>
        <taxon>Liliopsida</taxon>
        <taxon>Poales</taxon>
        <taxon>Poaceae</taxon>
        <taxon>PACMAD clade</taxon>
        <taxon>Arundinoideae</taxon>
        <taxon>Arundineae</taxon>
        <taxon>Arundo</taxon>
    </lineage>
</organism>
<reference evidence="1" key="2">
    <citation type="journal article" date="2015" name="Data Brief">
        <title>Shoot transcriptome of the giant reed, Arundo donax.</title>
        <authorList>
            <person name="Barrero R.A."/>
            <person name="Guerrero F.D."/>
            <person name="Moolhuijzen P."/>
            <person name="Goolsby J.A."/>
            <person name="Tidwell J."/>
            <person name="Bellgard S.E."/>
            <person name="Bellgard M.I."/>
        </authorList>
    </citation>
    <scope>NUCLEOTIDE SEQUENCE</scope>
    <source>
        <tissue evidence="1">Shoot tissue taken approximately 20 cm above the soil surface</tissue>
    </source>
</reference>
<accession>A0A0A9BD32</accession>